<accession>F1YRL8</accession>
<dbReference type="Gene3D" id="1.10.10.10">
    <property type="entry name" value="Winged helix-like DNA-binding domain superfamily/Winged helix DNA-binding domain"/>
    <property type="match status" value="1"/>
</dbReference>
<dbReference type="PANTHER" id="PTHR43132">
    <property type="entry name" value="ARSENICAL RESISTANCE OPERON REPRESSOR ARSR-RELATED"/>
    <property type="match status" value="1"/>
</dbReference>
<dbReference type="PROSITE" id="PS50987">
    <property type="entry name" value="HTH_ARSR_2"/>
    <property type="match status" value="1"/>
</dbReference>
<dbReference type="InterPro" id="IPR001845">
    <property type="entry name" value="HTH_ArsR_DNA-bd_dom"/>
</dbReference>
<reference evidence="5 6" key="1">
    <citation type="journal article" date="2011" name="Science">
        <title>Drosophila microbiome modulates host developmental and metabolic homeostasis via insulin signaling.</title>
        <authorList>
            <person name="Shin S.C."/>
            <person name="Kim S.H."/>
            <person name="You H."/>
            <person name="Kim B."/>
            <person name="Kim A.C."/>
            <person name="Lee K.A."/>
            <person name="Yoon J.H."/>
            <person name="Ryu J.H."/>
            <person name="Lee W.J."/>
        </authorList>
    </citation>
    <scope>NUCLEOTIDE SEQUENCE [LARGE SCALE GENOMIC DNA]</scope>
    <source>
        <strain evidence="5 6">DM001</strain>
    </source>
</reference>
<dbReference type="EMBL" id="AEUP01000013">
    <property type="protein sequence ID" value="EGE48572.1"/>
    <property type="molecule type" value="Genomic_DNA"/>
</dbReference>
<dbReference type="AlphaFoldDB" id="F1YRL8"/>
<dbReference type="PANTHER" id="PTHR43132:SF6">
    <property type="entry name" value="HTH-TYPE TRANSCRIPTIONAL REPRESSOR CZRA"/>
    <property type="match status" value="1"/>
</dbReference>
<protein>
    <submittedName>
        <fullName evidence="5">Transcriptional repressor SmtB-like protein</fullName>
    </submittedName>
</protein>
<dbReference type="InterPro" id="IPR051011">
    <property type="entry name" value="Metal_resp_trans_reg"/>
</dbReference>
<dbReference type="NCBIfam" id="NF033788">
    <property type="entry name" value="HTH_metalloreg"/>
    <property type="match status" value="1"/>
</dbReference>
<dbReference type="CDD" id="cd00090">
    <property type="entry name" value="HTH_ARSR"/>
    <property type="match status" value="1"/>
</dbReference>
<evidence type="ECO:0000256" key="1">
    <source>
        <dbReference type="ARBA" id="ARBA00023015"/>
    </source>
</evidence>
<sequence>MIFRFSLHHSERRRARRHFLFPAFRHHSYDENACTPLLTPIYEYMFMCLGITMLTADHATELGEMFRLLGDPNRLRIVASCLSQPMSVGDIADTLDLSPSLTSHHLRLLRSARLLKGTRHGKQVFYDLPDCHVRQMLTNMIEHVTEPHDVDEAITEGEDP</sequence>
<dbReference type="PRINTS" id="PR00778">
    <property type="entry name" value="HTHARSR"/>
</dbReference>
<dbReference type="InterPro" id="IPR011991">
    <property type="entry name" value="ArsR-like_HTH"/>
</dbReference>
<dbReference type="InterPro" id="IPR036390">
    <property type="entry name" value="WH_DNA-bd_sf"/>
</dbReference>
<keyword evidence="1" id="KW-0805">Transcription regulation</keyword>
<dbReference type="Proteomes" id="UP000018454">
    <property type="component" value="Unassembled WGS sequence"/>
</dbReference>
<keyword evidence="3" id="KW-0804">Transcription</keyword>
<dbReference type="InterPro" id="IPR036388">
    <property type="entry name" value="WH-like_DNA-bd_sf"/>
</dbReference>
<name>F1YRL8_9PROT</name>
<keyword evidence="2" id="KW-0238">DNA-binding</keyword>
<dbReference type="SUPFAM" id="SSF46785">
    <property type="entry name" value="Winged helix' DNA-binding domain"/>
    <property type="match status" value="1"/>
</dbReference>
<evidence type="ECO:0000313" key="5">
    <source>
        <dbReference type="EMBL" id="EGE48572.1"/>
    </source>
</evidence>
<proteinExistence type="predicted"/>
<evidence type="ECO:0000256" key="2">
    <source>
        <dbReference type="ARBA" id="ARBA00023125"/>
    </source>
</evidence>
<gene>
    <name evidence="5" type="primary">ziaR</name>
    <name evidence="5" type="ORF">APO_0552</name>
</gene>
<evidence type="ECO:0000256" key="3">
    <source>
        <dbReference type="ARBA" id="ARBA00023163"/>
    </source>
</evidence>
<feature type="domain" description="HTH arsR-type" evidence="4">
    <location>
        <begin position="54"/>
        <end position="148"/>
    </location>
</feature>
<evidence type="ECO:0000259" key="4">
    <source>
        <dbReference type="PROSITE" id="PS50987"/>
    </source>
</evidence>
<organism evidence="5 6">
    <name type="scientific">Acetobacter pomorum DM001</name>
    <dbReference type="NCBI Taxonomy" id="945681"/>
    <lineage>
        <taxon>Bacteria</taxon>
        <taxon>Pseudomonadati</taxon>
        <taxon>Pseudomonadota</taxon>
        <taxon>Alphaproteobacteria</taxon>
        <taxon>Acetobacterales</taxon>
        <taxon>Acetobacteraceae</taxon>
        <taxon>Acetobacter</taxon>
    </lineage>
</organism>
<evidence type="ECO:0000313" key="6">
    <source>
        <dbReference type="Proteomes" id="UP000018454"/>
    </source>
</evidence>
<dbReference type="SMART" id="SM00418">
    <property type="entry name" value="HTH_ARSR"/>
    <property type="match status" value="1"/>
</dbReference>
<comment type="caution">
    <text evidence="5">The sequence shown here is derived from an EMBL/GenBank/DDBJ whole genome shotgun (WGS) entry which is preliminary data.</text>
</comment>
<dbReference type="GO" id="GO:0003677">
    <property type="term" value="F:DNA binding"/>
    <property type="evidence" value="ECO:0007669"/>
    <property type="project" value="UniProtKB-KW"/>
</dbReference>
<dbReference type="GO" id="GO:0003700">
    <property type="term" value="F:DNA-binding transcription factor activity"/>
    <property type="evidence" value="ECO:0007669"/>
    <property type="project" value="InterPro"/>
</dbReference>
<dbReference type="Pfam" id="PF01022">
    <property type="entry name" value="HTH_5"/>
    <property type="match status" value="1"/>
</dbReference>